<dbReference type="Proteomes" id="UP001652394">
    <property type="component" value="Unassembled WGS sequence"/>
</dbReference>
<sequence>MTEEREFRLYEIMDSSGVDEDTAYLLLLDEEEAEREYKNQGIIYRRTGIK</sequence>
<dbReference type="EMBL" id="JAOQJX010000011">
    <property type="protein sequence ID" value="MCU6747689.1"/>
    <property type="molecule type" value="Genomic_DNA"/>
</dbReference>
<evidence type="ECO:0000313" key="2">
    <source>
        <dbReference type="Proteomes" id="UP001652394"/>
    </source>
</evidence>
<organism evidence="1 2">
    <name type="scientific">Faecalicatena acetigenes</name>
    <dbReference type="NCBI Taxonomy" id="2981790"/>
    <lineage>
        <taxon>Bacteria</taxon>
        <taxon>Bacillati</taxon>
        <taxon>Bacillota</taxon>
        <taxon>Clostridia</taxon>
        <taxon>Lachnospirales</taxon>
        <taxon>Lachnospiraceae</taxon>
        <taxon>Faecalicatena</taxon>
    </lineage>
</organism>
<name>A0ABT2TBN0_9FIRM</name>
<comment type="caution">
    <text evidence="1">The sequence shown here is derived from an EMBL/GenBank/DDBJ whole genome shotgun (WGS) entry which is preliminary data.</text>
</comment>
<gene>
    <name evidence="1" type="ORF">OCV51_08505</name>
</gene>
<reference evidence="1 2" key="1">
    <citation type="journal article" date="2021" name="ISME Commun">
        <title>Automated analysis of genomic sequences facilitates high-throughput and comprehensive description of bacteria.</title>
        <authorList>
            <person name="Hitch T.C.A."/>
        </authorList>
    </citation>
    <scope>NUCLEOTIDE SEQUENCE [LARGE SCALE GENOMIC DNA]</scope>
    <source>
        <strain evidence="1 2">H2_18</strain>
    </source>
</reference>
<accession>A0ABT2TBN0</accession>
<dbReference type="RefSeq" id="WP_267304077.1">
    <property type="nucleotide sequence ID" value="NZ_JAOQJX010000011.1"/>
</dbReference>
<evidence type="ECO:0000313" key="1">
    <source>
        <dbReference type="EMBL" id="MCU6747689.1"/>
    </source>
</evidence>
<proteinExistence type="predicted"/>
<protein>
    <submittedName>
        <fullName evidence="1">Uncharacterized protein</fullName>
    </submittedName>
</protein>
<keyword evidence="2" id="KW-1185">Reference proteome</keyword>